<comment type="caution">
    <text evidence="1">The sequence shown here is derived from an EMBL/GenBank/DDBJ whole genome shotgun (WGS) entry which is preliminary data.</text>
</comment>
<evidence type="ECO:0000313" key="2">
    <source>
        <dbReference type="Proteomes" id="UP000032679"/>
    </source>
</evidence>
<dbReference type="EMBL" id="BALE01000012">
    <property type="protein sequence ID" value="GAN53907.1"/>
    <property type="molecule type" value="Genomic_DNA"/>
</dbReference>
<organism evidence="1 2">
    <name type="scientific">Tanticharoenia sakaeratensis NBRC 103193</name>
    <dbReference type="NCBI Taxonomy" id="1231623"/>
    <lineage>
        <taxon>Bacteria</taxon>
        <taxon>Pseudomonadati</taxon>
        <taxon>Pseudomonadota</taxon>
        <taxon>Alphaproteobacteria</taxon>
        <taxon>Acetobacterales</taxon>
        <taxon>Acetobacteraceae</taxon>
        <taxon>Tanticharoenia</taxon>
    </lineage>
</organism>
<evidence type="ECO:0000313" key="1">
    <source>
        <dbReference type="EMBL" id="GAN53907.1"/>
    </source>
</evidence>
<keyword evidence="2" id="KW-1185">Reference proteome</keyword>
<protein>
    <submittedName>
        <fullName evidence="1">Uncharacterized protein</fullName>
    </submittedName>
</protein>
<dbReference type="RefSeq" id="WP_048848291.1">
    <property type="nucleotide sequence ID" value="NZ_BALE01000012.1"/>
</dbReference>
<gene>
    <name evidence="1" type="ORF">Tasa_012_083</name>
</gene>
<reference evidence="1 2" key="1">
    <citation type="submission" date="2012-10" db="EMBL/GenBank/DDBJ databases">
        <title>Genome sequencing of Tanticharoenia sakaeratensis NBRC 103193.</title>
        <authorList>
            <person name="Azuma Y."/>
            <person name="Hadano H."/>
            <person name="Hirakawa H."/>
            <person name="Matsushita K."/>
        </authorList>
    </citation>
    <scope>NUCLEOTIDE SEQUENCE [LARGE SCALE GENOMIC DNA]</scope>
    <source>
        <strain evidence="1 2">NBRC 103193</strain>
    </source>
</reference>
<dbReference type="STRING" id="1231623.Tasa_012_083"/>
<dbReference type="AlphaFoldDB" id="A0A0D6MJV3"/>
<dbReference type="OrthoDB" id="7239404at2"/>
<proteinExistence type="predicted"/>
<sequence>MLAGLLALPAHALARAAWPADDGAPSYADDATVGGPPALLVGGSADTGPAQLAGVLAQPLARSLGTAGTLGIRQDAGQDGVTAANQFDTSTEAEVASALLIPGAALIAALTGDQRVHFDYSRWVSVMVAQTPVVTITRNELHRTLRARIAGAFHDHPVRIGVSRATGVELASVLGLSLLGLHSVPVQGFAEPAQAIAALNDGTVDAIQLSPDPGEDLRGLIGRLPTGSAPLFSFGAGNASTVAPGFAETYMAQRQRTPGGPLYQAWCAVAAGAAIDSALVLPMLTPPTTVARWRRAAVLATEDNRVRDWTAHAQLTLNAGDNSAAALAALTPNLTAVLALRRWLALNEPRWRMRQETRPI</sequence>
<dbReference type="Proteomes" id="UP000032679">
    <property type="component" value="Unassembled WGS sequence"/>
</dbReference>
<name>A0A0D6MJV3_9PROT</name>
<accession>A0A0D6MJV3</accession>